<organism evidence="1">
    <name type="scientific">Candidatus Kentrum sp. TC</name>
    <dbReference type="NCBI Taxonomy" id="2126339"/>
    <lineage>
        <taxon>Bacteria</taxon>
        <taxon>Pseudomonadati</taxon>
        <taxon>Pseudomonadota</taxon>
        <taxon>Gammaproteobacteria</taxon>
        <taxon>Candidatus Kentrum</taxon>
    </lineage>
</organism>
<reference evidence="1" key="1">
    <citation type="submission" date="2019-02" db="EMBL/GenBank/DDBJ databases">
        <authorList>
            <person name="Gruber-Vodicka R. H."/>
            <person name="Seah K. B. B."/>
        </authorList>
    </citation>
    <scope>NUCLEOTIDE SEQUENCE</scope>
    <source>
        <strain evidence="1">BECK_BZ125</strain>
    </source>
</reference>
<evidence type="ECO:0000313" key="1">
    <source>
        <dbReference type="EMBL" id="VFK41380.1"/>
    </source>
</evidence>
<gene>
    <name evidence="1" type="ORF">BECKTC1821E_GA0114239_101134</name>
</gene>
<dbReference type="EMBL" id="CAADFT010000011">
    <property type="protein sequence ID" value="VFK41380.1"/>
    <property type="molecule type" value="Genomic_DNA"/>
</dbReference>
<protein>
    <recommendedName>
        <fullName evidence="2">DUF2066 domain-containing protein</fullName>
    </recommendedName>
</protein>
<sequence length="385" mass="43725">MRWLIMIMEKIRIEGSKPRMDTPYRRLRLIFASLCFLVGMVFPSVFETAHSAELHQLYEAEVPIADESESERNRAMKAALLKVLIRLSGQRKLASRTGMARILQHPERHVQQFRYRSERKATSDKSVSPASRLVFRVRFDSVSVNRLLREANIQTWGQFRPSILVWLVVEGGEGRVLLGAADASGLSDVLYASATERGASVILPLLDLDDRFLINETDVWNRVRERILKASERYATDTILVGRAFPSHSHWQGHWEIRDDEMTDNWKTHADGIEGVLRKGLHGAIDILVARYARSEEESADDVAYDAVELTVLGIETIGDYARVERYLNNLQSGIKVYVTEADVDRMSFRVLVSGGQTRFDRMIGHGATLAKMDSHSTPVYQLLP</sequence>
<accession>A0A450YII6</accession>
<evidence type="ECO:0008006" key="2">
    <source>
        <dbReference type="Google" id="ProtNLM"/>
    </source>
</evidence>
<proteinExistence type="predicted"/>
<dbReference type="AlphaFoldDB" id="A0A450YII6"/>
<name>A0A450YII6_9GAMM</name>
<dbReference type="Pfam" id="PF09839">
    <property type="entry name" value="DUF2066"/>
    <property type="match status" value="1"/>
</dbReference>
<dbReference type="InterPro" id="IPR018642">
    <property type="entry name" value="DUF2066"/>
</dbReference>